<dbReference type="RefSeq" id="WP_221005029.1">
    <property type="nucleotide sequence ID" value="NZ_CP081150.1"/>
</dbReference>
<dbReference type="Proteomes" id="UP000825679">
    <property type="component" value="Chromosome"/>
</dbReference>
<evidence type="ECO:0000256" key="1">
    <source>
        <dbReference type="ARBA" id="ARBA00023125"/>
    </source>
</evidence>
<organism evidence="2 3">
    <name type="scientific">Deefgea tanakiae</name>
    <dbReference type="NCBI Taxonomy" id="2865840"/>
    <lineage>
        <taxon>Bacteria</taxon>
        <taxon>Pseudomonadati</taxon>
        <taxon>Pseudomonadota</taxon>
        <taxon>Betaproteobacteria</taxon>
        <taxon>Neisseriales</taxon>
        <taxon>Chitinibacteraceae</taxon>
        <taxon>Deefgea</taxon>
    </lineage>
</organism>
<evidence type="ECO:0000313" key="2">
    <source>
        <dbReference type="EMBL" id="QZA76624.1"/>
    </source>
</evidence>
<dbReference type="SUPFAM" id="SSF46785">
    <property type="entry name" value="Winged helix' DNA-binding domain"/>
    <property type="match status" value="1"/>
</dbReference>
<dbReference type="Pfam" id="PF02082">
    <property type="entry name" value="Rrf2"/>
    <property type="match status" value="1"/>
</dbReference>
<sequence>MHITQHTDYALRVLIYLGANEHRLATIQEIAERFNVSRSHMMKVVNQLIRYGYVTGLRGKGGGLRLARSSSGINIGDVVRKMEHDMNLVECFSRESQCILTDSCRLQGVLGNALNAFLASLDQVSLMDLLSPKQQNILYVPLKKVMNE</sequence>
<evidence type="ECO:0000313" key="3">
    <source>
        <dbReference type="Proteomes" id="UP000825679"/>
    </source>
</evidence>
<dbReference type="PANTHER" id="PTHR33221">
    <property type="entry name" value="WINGED HELIX-TURN-HELIX TRANSCRIPTIONAL REGULATOR, RRF2 FAMILY"/>
    <property type="match status" value="1"/>
</dbReference>
<dbReference type="InterPro" id="IPR036390">
    <property type="entry name" value="WH_DNA-bd_sf"/>
</dbReference>
<dbReference type="InterPro" id="IPR000944">
    <property type="entry name" value="Tscrpt_reg_Rrf2"/>
</dbReference>
<proteinExistence type="predicted"/>
<dbReference type="PROSITE" id="PS51197">
    <property type="entry name" value="HTH_RRF2_2"/>
    <property type="match status" value="1"/>
</dbReference>
<protein>
    <submittedName>
        <fullName evidence="2">Rrf2 family transcriptional regulator</fullName>
    </submittedName>
</protein>
<dbReference type="InterPro" id="IPR036388">
    <property type="entry name" value="WH-like_DNA-bd_sf"/>
</dbReference>
<keyword evidence="3" id="KW-1185">Reference proteome</keyword>
<reference evidence="2 3" key="1">
    <citation type="submission" date="2021-08" db="EMBL/GenBank/DDBJ databases">
        <title>complete genome sequencing of Deefgea sp. D25.</title>
        <authorList>
            <person name="Bae J.-W."/>
            <person name="Gim D.-H."/>
        </authorList>
    </citation>
    <scope>NUCLEOTIDE SEQUENCE [LARGE SCALE GENOMIC DNA]</scope>
    <source>
        <strain evidence="2 3">D25</strain>
    </source>
</reference>
<dbReference type="NCBIfam" id="TIGR00738">
    <property type="entry name" value="rrf2_super"/>
    <property type="match status" value="1"/>
</dbReference>
<dbReference type="Gene3D" id="1.10.10.10">
    <property type="entry name" value="Winged helix-like DNA-binding domain superfamily/Winged helix DNA-binding domain"/>
    <property type="match status" value="1"/>
</dbReference>
<gene>
    <name evidence="2" type="ORF">K4H28_09800</name>
</gene>
<dbReference type="PANTHER" id="PTHR33221:SF4">
    <property type="entry name" value="HTH-TYPE TRANSCRIPTIONAL REPRESSOR NSRR"/>
    <property type="match status" value="1"/>
</dbReference>
<keyword evidence="1" id="KW-0238">DNA-binding</keyword>
<dbReference type="EMBL" id="CP081150">
    <property type="protein sequence ID" value="QZA76624.1"/>
    <property type="molecule type" value="Genomic_DNA"/>
</dbReference>
<accession>A0ABX8Z6T5</accession>
<name>A0ABX8Z6T5_9NEIS</name>